<organism evidence="2 3">
    <name type="scientific">Rhizoctonia solani</name>
    <dbReference type="NCBI Taxonomy" id="456999"/>
    <lineage>
        <taxon>Eukaryota</taxon>
        <taxon>Fungi</taxon>
        <taxon>Dikarya</taxon>
        <taxon>Basidiomycota</taxon>
        <taxon>Agaricomycotina</taxon>
        <taxon>Agaricomycetes</taxon>
        <taxon>Cantharellales</taxon>
        <taxon>Ceratobasidiaceae</taxon>
        <taxon>Rhizoctonia</taxon>
    </lineage>
</organism>
<dbReference type="Proteomes" id="UP000663843">
    <property type="component" value="Unassembled WGS sequence"/>
</dbReference>
<dbReference type="InterPro" id="IPR037045">
    <property type="entry name" value="S8pro/Inhibitor_I9_sf"/>
</dbReference>
<evidence type="ECO:0008006" key="4">
    <source>
        <dbReference type="Google" id="ProtNLM"/>
    </source>
</evidence>
<gene>
    <name evidence="2" type="ORF">RDB_LOCUS14811</name>
</gene>
<dbReference type="InterPro" id="IPR052471">
    <property type="entry name" value="PBI_I9"/>
</dbReference>
<reference evidence="2" key="1">
    <citation type="submission" date="2021-01" db="EMBL/GenBank/DDBJ databases">
        <authorList>
            <person name="Kaushik A."/>
        </authorList>
    </citation>
    <scope>NUCLEOTIDE SEQUENCE</scope>
    <source>
        <strain evidence="2">AG2-2IIIB</strain>
    </source>
</reference>
<dbReference type="PANTHER" id="PTHR28288:SF2">
    <property type="entry name" value="PROTEASE B INHIBITOR 2"/>
    <property type="match status" value="1"/>
</dbReference>
<name>A0A8H2WBF1_9AGAM</name>
<dbReference type="GO" id="GO:0042144">
    <property type="term" value="P:vacuole fusion, non-autophagic"/>
    <property type="evidence" value="ECO:0007669"/>
    <property type="project" value="TreeGrafter"/>
</dbReference>
<evidence type="ECO:0000256" key="1">
    <source>
        <dbReference type="ARBA" id="ARBA00038069"/>
    </source>
</evidence>
<dbReference type="Gene3D" id="3.30.70.80">
    <property type="entry name" value="Peptidase S8 propeptide/proteinase inhibitor I9"/>
    <property type="match status" value="1"/>
</dbReference>
<dbReference type="SUPFAM" id="SSF54897">
    <property type="entry name" value="Protease propeptides/inhibitors"/>
    <property type="match status" value="1"/>
</dbReference>
<dbReference type="GO" id="GO:0004866">
    <property type="term" value="F:endopeptidase inhibitor activity"/>
    <property type="evidence" value="ECO:0007669"/>
    <property type="project" value="TreeGrafter"/>
</dbReference>
<evidence type="ECO:0000313" key="3">
    <source>
        <dbReference type="Proteomes" id="UP000663843"/>
    </source>
</evidence>
<protein>
    <recommendedName>
        <fullName evidence="4">Inhibitor I9 domain-containing protein</fullName>
    </recommendedName>
</protein>
<sequence>MKSYIVMFTESATKEEMENYKHKIQESGGSIKYEYDIIKGLAVSVPDNYVQSFANDPIVRLNPLQLLDNRKFRMADNVPLNEPHPPNSRGIEAFNEVLPKIKQAVISSRRNWNNHEPRMWARAGNLSDDALTSFVIEDDLVEVRAGSTSYGTIIFGKIRIPGINDEEGEGFIHVRIHDPPNKLSPGLLQGAEDVIFHSLFTDEANRDADGRPTTFRAIQTRETPLEFFNE</sequence>
<dbReference type="PANTHER" id="PTHR28288">
    <property type="entry name" value="PROTEASE B INHIBITOR 2"/>
    <property type="match status" value="1"/>
</dbReference>
<comment type="caution">
    <text evidence="2">The sequence shown here is derived from an EMBL/GenBank/DDBJ whole genome shotgun (WGS) entry which is preliminary data.</text>
</comment>
<proteinExistence type="inferred from homology"/>
<evidence type="ECO:0000313" key="2">
    <source>
        <dbReference type="EMBL" id="CAE6365205.1"/>
    </source>
</evidence>
<comment type="similarity">
    <text evidence="1">Belongs to the protease inhibitor I9 family.</text>
</comment>
<dbReference type="EMBL" id="CAJMWT010000938">
    <property type="protein sequence ID" value="CAE6365205.1"/>
    <property type="molecule type" value="Genomic_DNA"/>
</dbReference>
<dbReference type="AlphaFoldDB" id="A0A8H2WBF1"/>
<accession>A0A8H2WBF1</accession>